<sequence length="81" mass="8257">MTHPHDSDPAPAPTADADPAVATDEVPVPSADTRSVFAAALEKKKAAGQARSSHLDGHGVDGSHTNSKATRQFRRKSGGGG</sequence>
<dbReference type="EMBL" id="JAERWL010000017">
    <property type="protein sequence ID" value="MBM9478366.1"/>
    <property type="molecule type" value="Genomic_DNA"/>
</dbReference>
<dbReference type="EMBL" id="JAERWL010000005">
    <property type="protein sequence ID" value="MBM9475974.1"/>
    <property type="molecule type" value="Genomic_DNA"/>
</dbReference>
<feature type="compositionally biased region" description="Low complexity" evidence="1">
    <location>
        <begin position="13"/>
        <end position="29"/>
    </location>
</feature>
<protein>
    <submittedName>
        <fullName evidence="2">DUF5302 family protein</fullName>
    </submittedName>
</protein>
<dbReference type="Proteomes" id="UP000663801">
    <property type="component" value="Unassembled WGS sequence"/>
</dbReference>
<dbReference type="AlphaFoldDB" id="A0A938YIY4"/>
<evidence type="ECO:0000313" key="4">
    <source>
        <dbReference type="Proteomes" id="UP000663801"/>
    </source>
</evidence>
<reference evidence="2" key="1">
    <citation type="submission" date="2021-01" db="EMBL/GenBank/DDBJ databases">
        <title>KCTC 19127 draft genome.</title>
        <authorList>
            <person name="An D."/>
        </authorList>
    </citation>
    <scope>NUCLEOTIDE SEQUENCE</scope>
    <source>
        <strain evidence="2">KCTC 19127</strain>
    </source>
</reference>
<gene>
    <name evidence="2" type="ORF">JL107_05920</name>
    <name evidence="3" type="ORF">JL107_18105</name>
</gene>
<accession>A0A938YIY4</accession>
<evidence type="ECO:0000313" key="2">
    <source>
        <dbReference type="EMBL" id="MBM9475974.1"/>
    </source>
</evidence>
<evidence type="ECO:0000313" key="3">
    <source>
        <dbReference type="EMBL" id="MBM9478366.1"/>
    </source>
</evidence>
<keyword evidence="4" id="KW-1185">Reference proteome</keyword>
<feature type="region of interest" description="Disordered" evidence="1">
    <location>
        <begin position="42"/>
        <end position="81"/>
    </location>
</feature>
<dbReference type="InterPro" id="IPR035172">
    <property type="entry name" value="DUF5302"/>
</dbReference>
<dbReference type="RefSeq" id="WP_205256028.1">
    <property type="nucleotide sequence ID" value="NZ_BAAAPV010000002.1"/>
</dbReference>
<name>A0A938YIY4_9ACTN</name>
<evidence type="ECO:0000256" key="1">
    <source>
        <dbReference type="SAM" id="MobiDB-lite"/>
    </source>
</evidence>
<organism evidence="2 4">
    <name type="scientific">Nakamurella flavida</name>
    <dbReference type="NCBI Taxonomy" id="363630"/>
    <lineage>
        <taxon>Bacteria</taxon>
        <taxon>Bacillati</taxon>
        <taxon>Actinomycetota</taxon>
        <taxon>Actinomycetes</taxon>
        <taxon>Nakamurellales</taxon>
        <taxon>Nakamurellaceae</taxon>
        <taxon>Nakamurella</taxon>
    </lineage>
</organism>
<comment type="caution">
    <text evidence="2">The sequence shown here is derived from an EMBL/GenBank/DDBJ whole genome shotgun (WGS) entry which is preliminary data.</text>
</comment>
<proteinExistence type="predicted"/>
<feature type="region of interest" description="Disordered" evidence="1">
    <location>
        <begin position="1"/>
        <end position="29"/>
    </location>
</feature>
<dbReference type="Pfam" id="PF17227">
    <property type="entry name" value="DUF5302"/>
    <property type="match status" value="1"/>
</dbReference>
<feature type="compositionally biased region" description="Basic residues" evidence="1">
    <location>
        <begin position="71"/>
        <end position="81"/>
    </location>
</feature>